<name>A0ABX7SY90_9FLAO</name>
<reference evidence="1 2" key="1">
    <citation type="submission" date="2021-03" db="EMBL/GenBank/DDBJ databases">
        <title>Complete genome of Polaribacter_sp.G4M1.</title>
        <authorList>
            <person name="Jeong S.W."/>
            <person name="Bae J.W."/>
        </authorList>
    </citation>
    <scope>NUCLEOTIDE SEQUENCE [LARGE SCALE GENOMIC DNA]</scope>
    <source>
        <strain evidence="1 2">G4M1</strain>
    </source>
</reference>
<protein>
    <recommendedName>
        <fullName evidence="3">SMI1 / KNR4 family (SUKH-1)</fullName>
    </recommendedName>
</protein>
<dbReference type="RefSeq" id="WP_207973285.1">
    <property type="nucleotide sequence ID" value="NZ_CP071795.1"/>
</dbReference>
<accession>A0ABX7SY90</accession>
<evidence type="ECO:0000313" key="2">
    <source>
        <dbReference type="Proteomes" id="UP000663935"/>
    </source>
</evidence>
<keyword evidence="2" id="KW-1185">Reference proteome</keyword>
<sequence>MNIEVLTKLRNNPAKFPNRTGNSFAIEGISLSNIEQLEQNWNNGNPFPKALRELLFLAGDYCYVLDYNLWEDQQEMQEELRDVMQSKGHSFSRPFYIIDNYAGGSVYQFLFVYLDGDQIDPIVHEYYVGALERGTSLDRSLGQTLSSFISIGIDRVRDGRNPM</sequence>
<evidence type="ECO:0008006" key="3">
    <source>
        <dbReference type="Google" id="ProtNLM"/>
    </source>
</evidence>
<gene>
    <name evidence="1" type="ORF">JL193_08040</name>
</gene>
<dbReference type="EMBL" id="CP071795">
    <property type="protein sequence ID" value="QTD39176.1"/>
    <property type="molecule type" value="Genomic_DNA"/>
</dbReference>
<evidence type="ECO:0000313" key="1">
    <source>
        <dbReference type="EMBL" id="QTD39176.1"/>
    </source>
</evidence>
<proteinExistence type="predicted"/>
<organism evidence="1 2">
    <name type="scientific">Polaribacter batillariae</name>
    <dbReference type="NCBI Taxonomy" id="2808900"/>
    <lineage>
        <taxon>Bacteria</taxon>
        <taxon>Pseudomonadati</taxon>
        <taxon>Bacteroidota</taxon>
        <taxon>Flavobacteriia</taxon>
        <taxon>Flavobacteriales</taxon>
        <taxon>Flavobacteriaceae</taxon>
    </lineage>
</organism>
<dbReference type="Proteomes" id="UP000663935">
    <property type="component" value="Chromosome"/>
</dbReference>